<dbReference type="AlphaFoldDB" id="A0AAV4YB36"/>
<evidence type="ECO:0000313" key="2">
    <source>
        <dbReference type="Proteomes" id="UP001054945"/>
    </source>
</evidence>
<dbReference type="Proteomes" id="UP001054945">
    <property type="component" value="Unassembled WGS sequence"/>
</dbReference>
<proteinExistence type="predicted"/>
<name>A0AAV4YB36_CAEEX</name>
<accession>A0AAV4YB36</accession>
<protein>
    <submittedName>
        <fullName evidence="1">Uncharacterized protein</fullName>
    </submittedName>
</protein>
<evidence type="ECO:0000313" key="1">
    <source>
        <dbReference type="EMBL" id="GIZ03430.1"/>
    </source>
</evidence>
<keyword evidence="2" id="KW-1185">Reference proteome</keyword>
<dbReference type="EMBL" id="BPLR01018946">
    <property type="protein sequence ID" value="GIZ03430.1"/>
    <property type="molecule type" value="Genomic_DNA"/>
</dbReference>
<organism evidence="1 2">
    <name type="scientific">Caerostris extrusa</name>
    <name type="common">Bark spider</name>
    <name type="synonym">Caerostris bankana</name>
    <dbReference type="NCBI Taxonomy" id="172846"/>
    <lineage>
        <taxon>Eukaryota</taxon>
        <taxon>Metazoa</taxon>
        <taxon>Ecdysozoa</taxon>
        <taxon>Arthropoda</taxon>
        <taxon>Chelicerata</taxon>
        <taxon>Arachnida</taxon>
        <taxon>Araneae</taxon>
        <taxon>Araneomorphae</taxon>
        <taxon>Entelegynae</taxon>
        <taxon>Araneoidea</taxon>
        <taxon>Araneidae</taxon>
        <taxon>Caerostris</taxon>
    </lineage>
</organism>
<reference evidence="1 2" key="1">
    <citation type="submission" date="2021-06" db="EMBL/GenBank/DDBJ databases">
        <title>Caerostris extrusa draft genome.</title>
        <authorList>
            <person name="Kono N."/>
            <person name="Arakawa K."/>
        </authorList>
    </citation>
    <scope>NUCLEOTIDE SEQUENCE [LARGE SCALE GENOMIC DNA]</scope>
</reference>
<gene>
    <name evidence="1" type="ORF">CEXT_43641</name>
</gene>
<comment type="caution">
    <text evidence="1">The sequence shown here is derived from an EMBL/GenBank/DDBJ whole genome shotgun (WGS) entry which is preliminary data.</text>
</comment>
<sequence length="74" mass="8045">MTSSSRFTLEELKSSFPVKLILSIYTSGTLLSRNLQIPSTCTRTQDPVSQSQLGSGRDLAAAFAGELAIRRLLN</sequence>